<dbReference type="Pfam" id="PF04908">
    <property type="entry name" value="SH3BGR"/>
    <property type="match status" value="1"/>
</dbReference>
<dbReference type="KEGG" id="epa:110239390"/>
<dbReference type="EnsemblMetazoa" id="XM_021045106.2">
    <property type="protein sequence ID" value="XP_020900765.1"/>
    <property type="gene ID" value="LOC110239390"/>
</dbReference>
<dbReference type="AlphaFoldDB" id="A0A913X8Y3"/>
<dbReference type="Gene3D" id="3.40.30.10">
    <property type="entry name" value="Glutaredoxin"/>
    <property type="match status" value="1"/>
</dbReference>
<dbReference type="OrthoDB" id="9932926at2759"/>
<proteinExistence type="inferred from homology"/>
<evidence type="ECO:0000313" key="3">
    <source>
        <dbReference type="Proteomes" id="UP000887567"/>
    </source>
</evidence>
<dbReference type="InterPro" id="IPR006993">
    <property type="entry name" value="Glut_rich_SH3-bd"/>
</dbReference>
<organism evidence="2 3">
    <name type="scientific">Exaiptasia diaphana</name>
    <name type="common">Tropical sea anemone</name>
    <name type="synonym">Aiptasia pulchella</name>
    <dbReference type="NCBI Taxonomy" id="2652724"/>
    <lineage>
        <taxon>Eukaryota</taxon>
        <taxon>Metazoa</taxon>
        <taxon>Cnidaria</taxon>
        <taxon>Anthozoa</taxon>
        <taxon>Hexacorallia</taxon>
        <taxon>Actiniaria</taxon>
        <taxon>Aiptasiidae</taxon>
        <taxon>Exaiptasia</taxon>
    </lineage>
</organism>
<dbReference type="GeneID" id="110239390"/>
<evidence type="ECO:0000313" key="2">
    <source>
        <dbReference type="EnsemblMetazoa" id="XP_020900765.1"/>
    </source>
</evidence>
<evidence type="ECO:0008006" key="4">
    <source>
        <dbReference type="Google" id="ProtNLM"/>
    </source>
</evidence>
<dbReference type="GO" id="GO:0005737">
    <property type="term" value="C:cytoplasm"/>
    <property type="evidence" value="ECO:0007669"/>
    <property type="project" value="TreeGrafter"/>
</dbReference>
<dbReference type="OMA" id="DEYCGDF"/>
<comment type="similarity">
    <text evidence="1">Belongs to the SH3BGR family.</text>
</comment>
<name>A0A913X8Y3_EXADI</name>
<dbReference type="InterPro" id="IPR036249">
    <property type="entry name" value="Thioredoxin-like_sf"/>
</dbReference>
<dbReference type="InterPro" id="IPR051033">
    <property type="entry name" value="SH3BGR"/>
</dbReference>
<evidence type="ECO:0000256" key="1">
    <source>
        <dbReference type="ARBA" id="ARBA00007764"/>
    </source>
</evidence>
<dbReference type="PANTHER" id="PTHR12232">
    <property type="entry name" value="SH3 DOMAIN-BINDING GLUTAMIC ACID-RICH-LIKE PROTEIN"/>
    <property type="match status" value="1"/>
</dbReference>
<dbReference type="PANTHER" id="PTHR12232:SF15">
    <property type="entry name" value="SH3 DOMAIN-BINDING GLUTAMIC ACID-RICH PROTEIN HOMOLOG"/>
    <property type="match status" value="1"/>
</dbReference>
<dbReference type="SUPFAM" id="SSF52833">
    <property type="entry name" value="Thioredoxin-like"/>
    <property type="match status" value="1"/>
</dbReference>
<protein>
    <recommendedName>
        <fullName evidence="4">SH3 domain-binding glutamic acid-rich-like protein 3</fullName>
    </recommendedName>
</protein>
<reference evidence="2" key="1">
    <citation type="submission" date="2022-11" db="UniProtKB">
        <authorList>
            <consortium name="EnsemblMetazoa"/>
        </authorList>
    </citation>
    <scope>IDENTIFICATION</scope>
</reference>
<keyword evidence="3" id="KW-1185">Reference proteome</keyword>
<sequence>MAEIQVYISSISSSQEIKKNQHRIRDILGDNFRGQLSSVTYIDIATDSKQKDKMREIVGDPKALPPQICKGNEYLGDYMAFDNAVEDGDIKGFLKL</sequence>
<dbReference type="Proteomes" id="UP000887567">
    <property type="component" value="Unplaced"/>
</dbReference>
<accession>A0A913X8Y3</accession>
<dbReference type="RefSeq" id="XP_020900765.1">
    <property type="nucleotide sequence ID" value="XM_021045106.2"/>
</dbReference>